<name>A0A0A1XQJ7_ZEUCU</name>
<organism evidence="3">
    <name type="scientific">Zeugodacus cucurbitae</name>
    <name type="common">Melon fruit fly</name>
    <name type="synonym">Bactrocera cucurbitae</name>
    <dbReference type="NCBI Taxonomy" id="28588"/>
    <lineage>
        <taxon>Eukaryota</taxon>
        <taxon>Metazoa</taxon>
        <taxon>Ecdysozoa</taxon>
        <taxon>Arthropoda</taxon>
        <taxon>Hexapoda</taxon>
        <taxon>Insecta</taxon>
        <taxon>Pterygota</taxon>
        <taxon>Neoptera</taxon>
        <taxon>Endopterygota</taxon>
        <taxon>Diptera</taxon>
        <taxon>Brachycera</taxon>
        <taxon>Muscomorpha</taxon>
        <taxon>Tephritoidea</taxon>
        <taxon>Tephritidae</taxon>
        <taxon>Zeugodacus</taxon>
        <taxon>Zeugodacus</taxon>
    </lineage>
</organism>
<proteinExistence type="predicted"/>
<gene>
    <name evidence="3" type="primary">TSHZ1</name>
    <name evidence="3" type="ORF">g.8682</name>
</gene>
<feature type="domain" description="PiggyBac transposable element-derived protein" evidence="2">
    <location>
        <begin position="115"/>
        <end position="186"/>
    </location>
</feature>
<feature type="compositionally biased region" description="Acidic residues" evidence="1">
    <location>
        <begin position="1"/>
        <end position="18"/>
    </location>
</feature>
<dbReference type="EMBL" id="GBXI01001494">
    <property type="protein sequence ID" value="JAD12798.1"/>
    <property type="molecule type" value="Transcribed_RNA"/>
</dbReference>
<evidence type="ECO:0000313" key="3">
    <source>
        <dbReference type="EMBL" id="JAD12798.1"/>
    </source>
</evidence>
<sequence>MKFLLEEDDETLSDEGSEVSDHLSYVECNEESEISECRPDVESDEKMEHLNEESNSEEENIPLADRAAYFMARGNVTKWKKSNSDRVRYPPHNIQTQEVGALGKGMGVTTSIKAWDLFICDKIITTVVKYTNEFIQKKESAYCRVRDCKTTDSVEIRALFGLLYIAGTLRMSHGNLKDVYSDATGRDHTVFICNECFVTDESDY</sequence>
<evidence type="ECO:0000256" key="1">
    <source>
        <dbReference type="SAM" id="MobiDB-lite"/>
    </source>
</evidence>
<dbReference type="Pfam" id="PF13843">
    <property type="entry name" value="DDE_Tnp_1_7"/>
    <property type="match status" value="1"/>
</dbReference>
<reference evidence="3" key="1">
    <citation type="submission" date="2014-11" db="EMBL/GenBank/DDBJ databases">
        <authorList>
            <person name="Geib S."/>
        </authorList>
    </citation>
    <scope>NUCLEOTIDE SEQUENCE</scope>
</reference>
<dbReference type="AlphaFoldDB" id="A0A0A1XQJ7"/>
<evidence type="ECO:0000259" key="2">
    <source>
        <dbReference type="Pfam" id="PF13843"/>
    </source>
</evidence>
<dbReference type="InterPro" id="IPR029526">
    <property type="entry name" value="PGBD"/>
</dbReference>
<reference evidence="3" key="2">
    <citation type="journal article" date="2015" name="Gigascience">
        <title>Reconstructing a comprehensive transcriptome assembly of a white-pupal translocated strain of the pest fruit fly Bactrocera cucurbitae.</title>
        <authorList>
            <person name="Sim S.B."/>
            <person name="Calla B."/>
            <person name="Hall B."/>
            <person name="DeRego T."/>
            <person name="Geib S.M."/>
        </authorList>
    </citation>
    <scope>NUCLEOTIDE SEQUENCE</scope>
</reference>
<feature type="region of interest" description="Disordered" evidence="1">
    <location>
        <begin position="1"/>
        <end position="24"/>
    </location>
</feature>
<accession>A0A0A1XQJ7</accession>
<protein>
    <submittedName>
        <fullName evidence="3">Teashirt homolog 1</fullName>
    </submittedName>
</protein>